<dbReference type="InterPro" id="IPR005754">
    <property type="entry name" value="Sortase"/>
</dbReference>
<protein>
    <submittedName>
        <fullName evidence="3">Sortase A, LPXTG specific</fullName>
    </submittedName>
</protein>
<dbReference type="NCBIfam" id="TIGR01076">
    <property type="entry name" value="sortase_fam"/>
    <property type="match status" value="1"/>
</dbReference>
<dbReference type="GO" id="GO:0016787">
    <property type="term" value="F:hydrolase activity"/>
    <property type="evidence" value="ECO:0007669"/>
    <property type="project" value="UniProtKB-KW"/>
</dbReference>
<dbReference type="SUPFAM" id="SSF63817">
    <property type="entry name" value="Sortase"/>
    <property type="match status" value="1"/>
</dbReference>
<evidence type="ECO:0000256" key="1">
    <source>
        <dbReference type="ARBA" id="ARBA00022801"/>
    </source>
</evidence>
<evidence type="ECO:0000313" key="3">
    <source>
        <dbReference type="EMBL" id="CAA9417963.1"/>
    </source>
</evidence>
<dbReference type="InterPro" id="IPR042003">
    <property type="entry name" value="Sortase_E"/>
</dbReference>
<name>A0A6J4PP48_9ACTN</name>
<dbReference type="Pfam" id="PF04203">
    <property type="entry name" value="Sortase"/>
    <property type="match status" value="1"/>
</dbReference>
<dbReference type="EMBL" id="CADCUZ010000077">
    <property type="protein sequence ID" value="CAA9417963.1"/>
    <property type="molecule type" value="Genomic_DNA"/>
</dbReference>
<dbReference type="AlphaFoldDB" id="A0A6J4PP48"/>
<feature type="active site" description="Proton donor/acceptor" evidence="2">
    <location>
        <position position="82"/>
    </location>
</feature>
<dbReference type="Gene3D" id="2.40.260.10">
    <property type="entry name" value="Sortase"/>
    <property type="match status" value="1"/>
</dbReference>
<feature type="active site" description="Acyl-thioester intermediate" evidence="2">
    <location>
        <position position="149"/>
    </location>
</feature>
<dbReference type="CDD" id="cd05830">
    <property type="entry name" value="Sortase_E"/>
    <property type="match status" value="1"/>
</dbReference>
<reference evidence="3" key="1">
    <citation type="submission" date="2020-02" db="EMBL/GenBank/DDBJ databases">
        <authorList>
            <person name="Meier V. D."/>
        </authorList>
    </citation>
    <scope>NUCLEOTIDE SEQUENCE</scope>
    <source>
        <strain evidence="3">AVDCRST_MAG55</strain>
    </source>
</reference>
<gene>
    <name evidence="3" type="ORF">AVDCRST_MAG55-1808</name>
</gene>
<dbReference type="InterPro" id="IPR023365">
    <property type="entry name" value="Sortase_dom-sf"/>
</dbReference>
<organism evidence="3">
    <name type="scientific">uncultured Rubrobacteraceae bacterium</name>
    <dbReference type="NCBI Taxonomy" id="349277"/>
    <lineage>
        <taxon>Bacteria</taxon>
        <taxon>Bacillati</taxon>
        <taxon>Actinomycetota</taxon>
        <taxon>Rubrobacteria</taxon>
        <taxon>Rubrobacterales</taxon>
        <taxon>Rubrobacteraceae</taxon>
        <taxon>environmental samples</taxon>
    </lineage>
</organism>
<accession>A0A6J4PP48</accession>
<keyword evidence="1" id="KW-0378">Hydrolase</keyword>
<sequence>MVLVLFSAGLVFADVREAGKAVSAAPTDEAMTLTVPSMKRVKEVPVYGEPTGEADALHDGTFHVNGTGFPWQDEANVYIAGHRIGYPRTDSFFVFWDLNKLKNGQRILLTDSEGTKYVYKVFDRRVVGPNKVSVKKPIEGKNIVSLQTCTLPNYSHRLIVQAELVKTLMTPVDQASAG</sequence>
<evidence type="ECO:0000256" key="2">
    <source>
        <dbReference type="PIRSR" id="PIRSR605754-1"/>
    </source>
</evidence>
<proteinExistence type="predicted"/>